<keyword evidence="3" id="KW-1185">Reference proteome</keyword>
<dbReference type="EMBL" id="RZNX01000003">
    <property type="protein sequence ID" value="RUT31949.1"/>
    <property type="molecule type" value="Genomic_DNA"/>
</dbReference>
<proteinExistence type="predicted"/>
<feature type="transmembrane region" description="Helical" evidence="1">
    <location>
        <begin position="112"/>
        <end position="129"/>
    </location>
</feature>
<dbReference type="Proteomes" id="UP000272464">
    <property type="component" value="Unassembled WGS sequence"/>
</dbReference>
<gene>
    <name evidence="2" type="ORF">EJP77_11305</name>
</gene>
<organism evidence="2 3">
    <name type="scientific">Paenibacillus zeisoli</name>
    <dbReference type="NCBI Taxonomy" id="2496267"/>
    <lineage>
        <taxon>Bacteria</taxon>
        <taxon>Bacillati</taxon>
        <taxon>Bacillota</taxon>
        <taxon>Bacilli</taxon>
        <taxon>Bacillales</taxon>
        <taxon>Paenibacillaceae</taxon>
        <taxon>Paenibacillus</taxon>
    </lineage>
</organism>
<comment type="caution">
    <text evidence="2">The sequence shown here is derived from an EMBL/GenBank/DDBJ whole genome shotgun (WGS) entry which is preliminary data.</text>
</comment>
<evidence type="ECO:0000313" key="2">
    <source>
        <dbReference type="EMBL" id="RUT31949.1"/>
    </source>
</evidence>
<sequence>MNGYLLSASIIAFVVGLVHTVLGEVLIFRKLRQGRLIPTNGGSLLSESNVRILWASWHALTAFGWAIAFILFWLSKMTLSEAGGTYTVLEHTIAASMLVSAVLVLIGTKGKHPGWIGLSIVSVLVWMGTSV</sequence>
<keyword evidence="1" id="KW-0472">Membrane</keyword>
<evidence type="ECO:0000313" key="3">
    <source>
        <dbReference type="Proteomes" id="UP000272464"/>
    </source>
</evidence>
<keyword evidence="1" id="KW-0812">Transmembrane</keyword>
<dbReference type="RefSeq" id="WP_127199328.1">
    <property type="nucleotide sequence ID" value="NZ_RZNX01000003.1"/>
</dbReference>
<reference evidence="2 3" key="1">
    <citation type="submission" date="2018-12" db="EMBL/GenBank/DDBJ databases">
        <authorList>
            <person name="Sun L."/>
            <person name="Chen Z."/>
        </authorList>
    </citation>
    <scope>NUCLEOTIDE SEQUENCE [LARGE SCALE GENOMIC DNA]</scope>
    <source>
        <strain evidence="2 3">3-5-3</strain>
    </source>
</reference>
<evidence type="ECO:0000256" key="1">
    <source>
        <dbReference type="SAM" id="Phobius"/>
    </source>
</evidence>
<accession>A0A433XCU2</accession>
<feature type="transmembrane region" description="Helical" evidence="1">
    <location>
        <begin position="52"/>
        <end position="74"/>
    </location>
</feature>
<dbReference type="AlphaFoldDB" id="A0A433XCU2"/>
<keyword evidence="1" id="KW-1133">Transmembrane helix</keyword>
<protein>
    <submittedName>
        <fullName evidence="2">Uncharacterized protein</fullName>
    </submittedName>
</protein>
<feature type="transmembrane region" description="Helical" evidence="1">
    <location>
        <begin position="86"/>
        <end position="106"/>
    </location>
</feature>
<dbReference type="OrthoDB" id="1162797at2"/>
<name>A0A433XCU2_9BACL</name>